<dbReference type="Proteomes" id="UP000677228">
    <property type="component" value="Unassembled WGS sequence"/>
</dbReference>
<dbReference type="Gene3D" id="3.90.640.10">
    <property type="entry name" value="Actin, Chain A, domain 4"/>
    <property type="match status" value="1"/>
</dbReference>
<name>A0A8S2E6L3_9BILA</name>
<feature type="non-terminal residue" evidence="1">
    <location>
        <position position="1"/>
    </location>
</feature>
<gene>
    <name evidence="1" type="ORF">OVA965_LOCUS21378</name>
    <name evidence="2" type="ORF">TMI583_LOCUS22018</name>
</gene>
<dbReference type="PANTHER" id="PTHR14187">
    <property type="entry name" value="ALPHA KINASE/ELONGATION FACTOR 2 KINASE"/>
    <property type="match status" value="1"/>
</dbReference>
<dbReference type="EMBL" id="CAJOBA010028986">
    <property type="protein sequence ID" value="CAF3948206.1"/>
    <property type="molecule type" value="Genomic_DNA"/>
</dbReference>
<evidence type="ECO:0000313" key="3">
    <source>
        <dbReference type="Proteomes" id="UP000677228"/>
    </source>
</evidence>
<evidence type="ECO:0000313" key="1">
    <source>
        <dbReference type="EMBL" id="CAF1146333.1"/>
    </source>
</evidence>
<sequence>MHNLKHKDLNTQTLIAANNGRKVPALTIFTYALSYFKDHALRELSDQSGTRFVNEDVRWVITVPAIWRQPAKQFMREAAYQAGIASREFPDQLLIALEPEAASIYIRKLRMHQFMPDEPYTRTITRRDHFPSSLFSDQSPVIANSEKLSTDHESHISSTLELMLERGTRYMVVDCGGGTVDITVHELDTKLGTLKELYKATGGPFGSVGVDQEFEKLMNTIFGIEVMEEFKMKRPAGYVDLMIAFEARKRTASPYKNNPLNISLPFSFIDFYKKKKGSTVESAIRKSNDPEIKWSAQGMMRLTPEAMKRLFQPTVDKIKSSVGEVLNSPNVRGIQYLFLVGGFAESPILQHEIRRSFSSILKRAVLFGLDPTIVNVRRSRLTYGVSVLNRFIDGFHPSEKKIVKDDIEWCADIFDKFVLVDQSIGLGDTVVRKYTPARYNQAQCIISFYCSESDKPTYVTDPGVRKIGTLVLDMLLYDDKLSGGNITTQRRREVQTRMVFGDTEIK</sequence>
<comment type="caution">
    <text evidence="1">The sequence shown here is derived from an EMBL/GenBank/DDBJ whole genome shotgun (WGS) entry which is preliminary data.</text>
</comment>
<dbReference type="InterPro" id="IPR043129">
    <property type="entry name" value="ATPase_NBD"/>
</dbReference>
<dbReference type="EMBL" id="CAJNOK010011701">
    <property type="protein sequence ID" value="CAF1146333.1"/>
    <property type="molecule type" value="Genomic_DNA"/>
</dbReference>
<dbReference type="Gene3D" id="3.30.420.40">
    <property type="match status" value="2"/>
</dbReference>
<dbReference type="SUPFAM" id="SSF53067">
    <property type="entry name" value="Actin-like ATPase domain"/>
    <property type="match status" value="2"/>
</dbReference>
<evidence type="ECO:0000313" key="2">
    <source>
        <dbReference type="EMBL" id="CAF3948206.1"/>
    </source>
</evidence>
<dbReference type="AlphaFoldDB" id="A0A8S2E6L3"/>
<organism evidence="1 3">
    <name type="scientific">Didymodactylos carnosus</name>
    <dbReference type="NCBI Taxonomy" id="1234261"/>
    <lineage>
        <taxon>Eukaryota</taxon>
        <taxon>Metazoa</taxon>
        <taxon>Spiralia</taxon>
        <taxon>Gnathifera</taxon>
        <taxon>Rotifera</taxon>
        <taxon>Eurotatoria</taxon>
        <taxon>Bdelloidea</taxon>
        <taxon>Philodinida</taxon>
        <taxon>Philodinidae</taxon>
        <taxon>Didymodactylos</taxon>
    </lineage>
</organism>
<dbReference type="Proteomes" id="UP000682733">
    <property type="component" value="Unassembled WGS sequence"/>
</dbReference>
<proteinExistence type="predicted"/>
<accession>A0A8S2E6L3</accession>
<reference evidence="1" key="1">
    <citation type="submission" date="2021-02" db="EMBL/GenBank/DDBJ databases">
        <authorList>
            <person name="Nowell W R."/>
        </authorList>
    </citation>
    <scope>NUCLEOTIDE SEQUENCE</scope>
</reference>
<protein>
    <recommendedName>
        <fullName evidence="4">Heat shock 70 kDa protein 12A</fullName>
    </recommendedName>
</protein>
<evidence type="ECO:0008006" key="4">
    <source>
        <dbReference type="Google" id="ProtNLM"/>
    </source>
</evidence>
<dbReference type="PANTHER" id="PTHR14187:SF46">
    <property type="entry name" value="HEAT SHOCK 70 KDA PROTEIN 12A"/>
    <property type="match status" value="1"/>
</dbReference>